<gene>
    <name evidence="1" type="ORF">SAMEA3906487_02304</name>
</gene>
<dbReference type="Pfam" id="PF05125">
    <property type="entry name" value="Phage_cap_P2"/>
    <property type="match status" value="1"/>
</dbReference>
<proteinExistence type="predicted"/>
<keyword evidence="2" id="KW-1185">Reference proteome</keyword>
<sequence length="336" mass="37266">MHQETRKKYNAYLAQLAAVNGTDDAGKTFTVIPSVQQKLETALQESSSFLGRINMVGVDELQGEKLGLNLSGPVASRTDTTAKERQPRDLSTLDNNGYHCRKTDYDSFIRYDKLDAWRRFPDFQLRIANLLVQRQALDRIMIGFNGTSIAANTDPAANPMLQDVNKGWLQKARESAAERVMAEGKTGSGKVLIGPDGDYKNLDALVYDAIQLLDPWHQENPGLVAILGRGLMHDKYFPLVNQDNKATDTLAANIIISQKRVGGLPAVQAPFFPAGKVMITSLDNLSLYWQVGGRRRHVIENPGRDRIDTFESSNDDYVVEDFGLLSLIENIELAAA</sequence>
<evidence type="ECO:0000313" key="1">
    <source>
        <dbReference type="EMBL" id="SAI70629.1"/>
    </source>
</evidence>
<dbReference type="AlphaFoldDB" id="A0A157NMD3"/>
<evidence type="ECO:0000313" key="2">
    <source>
        <dbReference type="Proteomes" id="UP000076825"/>
    </source>
</evidence>
<dbReference type="InterPro" id="IPR006441">
    <property type="entry name" value="Phage_P2_GpN"/>
</dbReference>
<protein>
    <submittedName>
        <fullName evidence="1">Phage major capsid protein, P2 family</fullName>
    </submittedName>
</protein>
<dbReference type="Proteomes" id="UP000076825">
    <property type="component" value="Chromosome 1"/>
</dbReference>
<dbReference type="PATRIC" id="fig|123899.6.peg.2292"/>
<dbReference type="KEGG" id="btrm:SAMEA390648702304"/>
<dbReference type="EMBL" id="LT546645">
    <property type="protein sequence ID" value="SAI70629.1"/>
    <property type="molecule type" value="Genomic_DNA"/>
</dbReference>
<dbReference type="NCBIfam" id="TIGR01551">
    <property type="entry name" value="major_capsid_P2"/>
    <property type="match status" value="1"/>
</dbReference>
<dbReference type="STRING" id="123899.SAMEA3906487_02304"/>
<dbReference type="GeneID" id="56590427"/>
<dbReference type="RefSeq" id="WP_063491969.1">
    <property type="nucleotide sequence ID" value="NZ_CP016340.1"/>
</dbReference>
<name>A0A157NMD3_9BORD</name>
<accession>A0A157NMD3</accession>
<dbReference type="OrthoDB" id="5464529at2"/>
<reference evidence="1 2" key="1">
    <citation type="submission" date="2016-04" db="EMBL/GenBank/DDBJ databases">
        <authorList>
            <consortium name="Pathogen Informatics"/>
        </authorList>
    </citation>
    <scope>NUCLEOTIDE SEQUENCE [LARGE SCALE GENOMIC DNA]</scope>
    <source>
        <strain evidence="1 2">H044680328</strain>
    </source>
</reference>
<organism evidence="1 2">
    <name type="scientific">Bordetella trematum</name>
    <dbReference type="NCBI Taxonomy" id="123899"/>
    <lineage>
        <taxon>Bacteria</taxon>
        <taxon>Pseudomonadati</taxon>
        <taxon>Pseudomonadota</taxon>
        <taxon>Betaproteobacteria</taxon>
        <taxon>Burkholderiales</taxon>
        <taxon>Alcaligenaceae</taxon>
        <taxon>Bordetella</taxon>
    </lineage>
</organism>